<evidence type="ECO:0000256" key="3">
    <source>
        <dbReference type="ARBA" id="ARBA00022989"/>
    </source>
</evidence>
<feature type="transmembrane region" description="Helical" evidence="5">
    <location>
        <begin position="107"/>
        <end position="132"/>
    </location>
</feature>
<dbReference type="Gene3D" id="1.20.1080.10">
    <property type="entry name" value="Glycerol uptake facilitator protein"/>
    <property type="match status" value="1"/>
</dbReference>
<evidence type="ECO:0000313" key="6">
    <source>
        <dbReference type="EMBL" id="OOL80812.1"/>
    </source>
</evidence>
<comment type="subcellular location">
    <subcellularLocation>
        <location evidence="1">Membrane</location>
        <topology evidence="1">Multi-pass membrane protein</topology>
    </subcellularLocation>
</comment>
<sequence>MEQHLMNTITAVAGMKIRLFEENILKYGVRCLFAGIYLTIGTAFGLVAAQGFVEFSPAIARVVYAIFFTIGLIVIVFLNGELATSNMMMMTISAHRKFFSYKKAAQLLLFCTLGNLIGAYAISFLLGQTTIFNAIDSSHLLYALADGKLAKSVGRLFIEAIIANIIVNIGIMGMLRTKEFIAKFIYLMGTISIFVLLGYEHLIANFSMFGIVQFTNPGALESFTASTILINWIVVLIGNYIGGGLIMGLTHSWLNQNNSQYFD</sequence>
<keyword evidence="2 5" id="KW-0812">Transmembrane</keyword>
<organism evidence="6 7">
    <name type="scientific">Dolosigranulum pigrum</name>
    <dbReference type="NCBI Taxonomy" id="29394"/>
    <lineage>
        <taxon>Bacteria</taxon>
        <taxon>Bacillati</taxon>
        <taxon>Bacillota</taxon>
        <taxon>Bacilli</taxon>
        <taxon>Lactobacillales</taxon>
        <taxon>Carnobacteriaceae</taxon>
        <taxon>Dolosigranulum</taxon>
    </lineage>
</organism>
<evidence type="ECO:0000256" key="5">
    <source>
        <dbReference type="SAM" id="Phobius"/>
    </source>
</evidence>
<accession>A0A1S8KM96</accession>
<keyword evidence="3 5" id="KW-1133">Transmembrane helix</keyword>
<feature type="transmembrane region" description="Helical" evidence="5">
    <location>
        <begin position="229"/>
        <end position="249"/>
    </location>
</feature>
<feature type="transmembrane region" description="Helical" evidence="5">
    <location>
        <begin position="58"/>
        <end position="80"/>
    </location>
</feature>
<dbReference type="GO" id="GO:0005886">
    <property type="term" value="C:plasma membrane"/>
    <property type="evidence" value="ECO:0007669"/>
    <property type="project" value="TreeGrafter"/>
</dbReference>
<keyword evidence="4 5" id="KW-0472">Membrane</keyword>
<evidence type="ECO:0000256" key="4">
    <source>
        <dbReference type="ARBA" id="ARBA00023136"/>
    </source>
</evidence>
<feature type="transmembrane region" description="Helical" evidence="5">
    <location>
        <begin position="184"/>
        <end position="209"/>
    </location>
</feature>
<dbReference type="AlphaFoldDB" id="A0A1S8KM96"/>
<dbReference type="Pfam" id="PF01226">
    <property type="entry name" value="Form_Nir_trans"/>
    <property type="match status" value="1"/>
</dbReference>
<dbReference type="PANTHER" id="PTHR30520">
    <property type="entry name" value="FORMATE TRANSPORTER-RELATED"/>
    <property type="match status" value="1"/>
</dbReference>
<proteinExistence type="predicted"/>
<evidence type="ECO:0000313" key="7">
    <source>
        <dbReference type="Proteomes" id="UP000190409"/>
    </source>
</evidence>
<feature type="transmembrane region" description="Helical" evidence="5">
    <location>
        <begin position="152"/>
        <end position="172"/>
    </location>
</feature>
<gene>
    <name evidence="6" type="ORF">BWX42_02605</name>
</gene>
<evidence type="ECO:0000256" key="2">
    <source>
        <dbReference type="ARBA" id="ARBA00022692"/>
    </source>
</evidence>
<dbReference type="PANTHER" id="PTHR30520:SF8">
    <property type="entry name" value="NITRITE TRANSPORTER NIRC"/>
    <property type="match status" value="1"/>
</dbReference>
<dbReference type="EMBL" id="MUYF01000003">
    <property type="protein sequence ID" value="OOL80812.1"/>
    <property type="molecule type" value="Genomic_DNA"/>
</dbReference>
<dbReference type="InterPro" id="IPR023271">
    <property type="entry name" value="Aquaporin-like"/>
</dbReference>
<evidence type="ECO:0008006" key="8">
    <source>
        <dbReference type="Google" id="ProtNLM"/>
    </source>
</evidence>
<reference evidence="6 7" key="1">
    <citation type="submission" date="2017-01" db="EMBL/GenBank/DDBJ databases">
        <title>Complete Genome Sequence of Dolosigranulum pigrum isolated from a Patient with interstitial lung disease.</title>
        <authorList>
            <person name="Mukhopadhyay R."/>
            <person name="Joaquin J."/>
            <person name="Hogue R."/>
            <person name="Fitzgerald S."/>
            <person name="Jospin G."/>
            <person name="Eisen J.A."/>
            <person name="Chaturvedi V."/>
        </authorList>
    </citation>
    <scope>NUCLEOTIDE SEQUENCE [LARGE SCALE GENOMIC DNA]</scope>
    <source>
        <strain evidence="6 7">15S00348</strain>
    </source>
</reference>
<name>A0A1S8KM96_9LACT</name>
<comment type="caution">
    <text evidence="6">The sequence shown here is derived from an EMBL/GenBank/DDBJ whole genome shotgun (WGS) entry which is preliminary data.</text>
</comment>
<dbReference type="GO" id="GO:0015499">
    <property type="term" value="F:formate transmembrane transporter activity"/>
    <property type="evidence" value="ECO:0007669"/>
    <property type="project" value="TreeGrafter"/>
</dbReference>
<dbReference type="InterPro" id="IPR000292">
    <property type="entry name" value="For/NO2_transpt"/>
</dbReference>
<dbReference type="Proteomes" id="UP000190409">
    <property type="component" value="Unassembled WGS sequence"/>
</dbReference>
<protein>
    <recommendedName>
        <fullName evidence="8">Formate/nitrite transporter family protein</fullName>
    </recommendedName>
</protein>
<feature type="transmembrane region" description="Helical" evidence="5">
    <location>
        <begin position="27"/>
        <end position="52"/>
    </location>
</feature>
<evidence type="ECO:0000256" key="1">
    <source>
        <dbReference type="ARBA" id="ARBA00004141"/>
    </source>
</evidence>